<accession>A0AAD8ZNL1</accession>
<dbReference type="AlphaFoldDB" id="A0AAD8ZNL1"/>
<dbReference type="GO" id="GO:0005634">
    <property type="term" value="C:nucleus"/>
    <property type="evidence" value="ECO:0007669"/>
    <property type="project" value="TreeGrafter"/>
</dbReference>
<evidence type="ECO:0000313" key="2">
    <source>
        <dbReference type="EMBL" id="KAK1801551.1"/>
    </source>
</evidence>
<dbReference type="EMBL" id="JAROKS010000008">
    <property type="protein sequence ID" value="KAK1801551.1"/>
    <property type="molecule type" value="Genomic_DNA"/>
</dbReference>
<feature type="domain" description="TLDc" evidence="1">
    <location>
        <begin position="6"/>
        <end position="194"/>
    </location>
</feature>
<reference evidence="2" key="1">
    <citation type="submission" date="2023-03" db="EMBL/GenBank/DDBJ databases">
        <title>Electrophorus voltai genome.</title>
        <authorList>
            <person name="Bian C."/>
        </authorList>
    </citation>
    <scope>NUCLEOTIDE SEQUENCE</scope>
    <source>
        <strain evidence="2">CB-2022</strain>
        <tissue evidence="2">Muscle</tissue>
    </source>
</reference>
<gene>
    <name evidence="2" type="ORF">P4O66_004526</name>
</gene>
<sequence>MQGRFALSSSGQTSKRFPTWYEGSMDDEEIDDDEDFHHVEAQDEHVHRQTLDSECGTWDVPHLLGLQEIKSSLLCEPILSESSRLLTVSQIQQVFGAVCSAPLRISSSYYGTGQTFLFAFSPHLQVYKWTGINSYFLKGNNDSFLFGGGRGKFGLWLHGDLVRGRSQQCDTFSNETLSAVEDFLISELEVWALV</sequence>
<evidence type="ECO:0000259" key="1">
    <source>
        <dbReference type="PROSITE" id="PS51886"/>
    </source>
</evidence>
<keyword evidence="3" id="KW-1185">Reference proteome</keyword>
<dbReference type="GO" id="GO:0006979">
    <property type="term" value="P:response to oxidative stress"/>
    <property type="evidence" value="ECO:0007669"/>
    <property type="project" value="TreeGrafter"/>
</dbReference>
<dbReference type="Proteomes" id="UP001239994">
    <property type="component" value="Unassembled WGS sequence"/>
</dbReference>
<dbReference type="PANTHER" id="PTHR23354">
    <property type="entry name" value="NUCLEOLAR PROTEIN 7/ESTROGEN RECEPTOR COACTIVATOR-RELATED"/>
    <property type="match status" value="1"/>
</dbReference>
<evidence type="ECO:0000313" key="3">
    <source>
        <dbReference type="Proteomes" id="UP001239994"/>
    </source>
</evidence>
<dbReference type="InterPro" id="IPR006571">
    <property type="entry name" value="TLDc_dom"/>
</dbReference>
<proteinExistence type="predicted"/>
<comment type="caution">
    <text evidence="2">The sequence shown here is derived from an EMBL/GenBank/DDBJ whole genome shotgun (WGS) entry which is preliminary data.</text>
</comment>
<dbReference type="Pfam" id="PF07534">
    <property type="entry name" value="TLD"/>
    <property type="match status" value="1"/>
</dbReference>
<organism evidence="2 3">
    <name type="scientific">Electrophorus voltai</name>
    <dbReference type="NCBI Taxonomy" id="2609070"/>
    <lineage>
        <taxon>Eukaryota</taxon>
        <taxon>Metazoa</taxon>
        <taxon>Chordata</taxon>
        <taxon>Craniata</taxon>
        <taxon>Vertebrata</taxon>
        <taxon>Euteleostomi</taxon>
        <taxon>Actinopterygii</taxon>
        <taxon>Neopterygii</taxon>
        <taxon>Teleostei</taxon>
        <taxon>Ostariophysi</taxon>
        <taxon>Gymnotiformes</taxon>
        <taxon>Gymnotoidei</taxon>
        <taxon>Gymnotidae</taxon>
        <taxon>Electrophorus</taxon>
    </lineage>
</organism>
<dbReference type="PROSITE" id="PS51886">
    <property type="entry name" value="TLDC"/>
    <property type="match status" value="1"/>
</dbReference>
<dbReference type="SMART" id="SM00584">
    <property type="entry name" value="TLDc"/>
    <property type="match status" value="1"/>
</dbReference>
<name>A0AAD8ZNL1_9TELE</name>
<dbReference type="PANTHER" id="PTHR23354:SF65">
    <property type="entry name" value="TLD DOMAIN-CONTAINING PROTEIN 2"/>
    <property type="match status" value="1"/>
</dbReference>
<protein>
    <recommendedName>
        <fullName evidence="1">TLDc domain-containing protein</fullName>
    </recommendedName>
</protein>